<keyword evidence="2" id="KW-1185">Reference proteome</keyword>
<evidence type="ECO:0000313" key="2">
    <source>
        <dbReference type="Proteomes" id="UP000236161"/>
    </source>
</evidence>
<proteinExistence type="predicted"/>
<accession>A0A2I0AVX9</accession>
<dbReference type="Proteomes" id="UP000236161">
    <property type="component" value="Unassembled WGS sequence"/>
</dbReference>
<organism evidence="1 2">
    <name type="scientific">Apostasia shenzhenica</name>
    <dbReference type="NCBI Taxonomy" id="1088818"/>
    <lineage>
        <taxon>Eukaryota</taxon>
        <taxon>Viridiplantae</taxon>
        <taxon>Streptophyta</taxon>
        <taxon>Embryophyta</taxon>
        <taxon>Tracheophyta</taxon>
        <taxon>Spermatophyta</taxon>
        <taxon>Magnoliopsida</taxon>
        <taxon>Liliopsida</taxon>
        <taxon>Asparagales</taxon>
        <taxon>Orchidaceae</taxon>
        <taxon>Apostasioideae</taxon>
        <taxon>Apostasia</taxon>
    </lineage>
</organism>
<sequence length="149" mass="16076">MANRCAIQQNAFSTADDRLVICPKPRRLCAAIAAVRPFRWQNPQTVDCPDAKSLGNELLDILLAKGSGEQIQHSDPLHPFFCGSPPTRFGNPVVRDTRFGHTVPLVPAAASPATGSQVRYGPAPPAVRVEGFDCLDHGRRRSRGVPAIA</sequence>
<dbReference type="EMBL" id="KZ451944">
    <property type="protein sequence ID" value="PKA59697.1"/>
    <property type="molecule type" value="Genomic_DNA"/>
</dbReference>
<protein>
    <submittedName>
        <fullName evidence="1">Uncharacterized protein</fullName>
    </submittedName>
</protein>
<gene>
    <name evidence="1" type="ORF">AXF42_Ash011821</name>
</gene>
<dbReference type="PANTHER" id="PTHR33384">
    <property type="entry name" value="EXPRESSED PROTEIN"/>
    <property type="match status" value="1"/>
</dbReference>
<name>A0A2I0AVX9_9ASPA</name>
<dbReference type="STRING" id="1088818.A0A2I0AVX9"/>
<dbReference type="PANTHER" id="PTHR33384:SF1">
    <property type="entry name" value="EXPRESSED PROTEIN"/>
    <property type="match status" value="1"/>
</dbReference>
<dbReference type="AlphaFoldDB" id="A0A2I0AVX9"/>
<evidence type="ECO:0000313" key="1">
    <source>
        <dbReference type="EMBL" id="PKA59697.1"/>
    </source>
</evidence>
<reference evidence="1 2" key="1">
    <citation type="journal article" date="2017" name="Nature">
        <title>The Apostasia genome and the evolution of orchids.</title>
        <authorList>
            <person name="Zhang G.Q."/>
            <person name="Liu K.W."/>
            <person name="Li Z."/>
            <person name="Lohaus R."/>
            <person name="Hsiao Y.Y."/>
            <person name="Niu S.C."/>
            <person name="Wang J.Y."/>
            <person name="Lin Y.C."/>
            <person name="Xu Q."/>
            <person name="Chen L.J."/>
            <person name="Yoshida K."/>
            <person name="Fujiwara S."/>
            <person name="Wang Z.W."/>
            <person name="Zhang Y.Q."/>
            <person name="Mitsuda N."/>
            <person name="Wang M."/>
            <person name="Liu G.H."/>
            <person name="Pecoraro L."/>
            <person name="Huang H.X."/>
            <person name="Xiao X.J."/>
            <person name="Lin M."/>
            <person name="Wu X.Y."/>
            <person name="Wu W.L."/>
            <person name="Chen Y.Y."/>
            <person name="Chang S.B."/>
            <person name="Sakamoto S."/>
            <person name="Ohme-Takagi M."/>
            <person name="Yagi M."/>
            <person name="Zeng S.J."/>
            <person name="Shen C.Y."/>
            <person name="Yeh C.M."/>
            <person name="Luo Y.B."/>
            <person name="Tsai W.C."/>
            <person name="Van de Peer Y."/>
            <person name="Liu Z.J."/>
        </authorList>
    </citation>
    <scope>NUCLEOTIDE SEQUENCE [LARGE SCALE GENOMIC DNA]</scope>
    <source>
        <strain evidence="2">cv. Shenzhen</strain>
        <tissue evidence="1">Stem</tissue>
    </source>
</reference>
<dbReference type="OrthoDB" id="748203at2759"/>